<accession>A0A5B8MLT6</accession>
<feature type="region of interest" description="Disordered" evidence="1">
    <location>
        <begin position="13"/>
        <end position="107"/>
    </location>
</feature>
<dbReference type="EMBL" id="CP031037">
    <property type="protein sequence ID" value="QDZ20984.1"/>
    <property type="molecule type" value="Genomic_DNA"/>
</dbReference>
<keyword evidence="3" id="KW-1185">Reference proteome</keyword>
<feature type="region of interest" description="Disordered" evidence="1">
    <location>
        <begin position="573"/>
        <end position="684"/>
    </location>
</feature>
<evidence type="ECO:0000313" key="2">
    <source>
        <dbReference type="EMBL" id="QDZ20984.1"/>
    </source>
</evidence>
<feature type="compositionally biased region" description="Polar residues" evidence="1">
    <location>
        <begin position="52"/>
        <end position="63"/>
    </location>
</feature>
<gene>
    <name evidence="2" type="ORF">A3770_04p35020</name>
</gene>
<evidence type="ECO:0000313" key="3">
    <source>
        <dbReference type="Proteomes" id="UP000316726"/>
    </source>
</evidence>
<sequence>MVGSNLLSALKKKARRYSFGDRSPGRFYKGKATPSPGNTEGKSPHDGVAGHSASSTPKLTTPRQIAIQPKTMDAGSLDKPVPGVPRRQPLQTQASSGKAKDGGVTLALDLSSPSEGVLVETGVLVEEGAVDGRAGAQGVGGEEACTPSSNTSDTGLSLHISQARFGNDLVGLQGEDNEIVGSPGGRVASPRYPQALAQDGDAIGWSESTTKMAGDAEALLEMELRQLTSRYEVLKKKTDEKALLFDATNSHQKSGGPKSSRMNKETKAEKQRLKEYEKKALEHARKLLKKKQENSKPDLFDSTNKDSAGKRKTAEKNRQRWQRAQRSALSMTPLQDQRGTKTNAMLRRLSMILRENAKESIYLHSPSPLQENMNGSAIRPSPSPAFSGASEVCLSLEDLMGTSVSSKKGLENSAYSSMKKKTNFAIELASAAKSKSVEVSLVSMMAEAEALAREVKLVTQDEHWTPNVDALTTPSHVLDGSSGKPIGRNLMQEFGSRTSVKSKASLQSEGVSGSATKAEEADSGARMLVRHHRNKSAPTIFNDLNSPEFEATPKSSVGEMDGEASTAALELPMPTNDKSSEVTPLNPKVATPMDSPSVSRKSSPIAAMNQVEEDSPVTGLVIEPSEEESVGSIHKQAPAARVGDVEESQVELGVKDAKARTKNANKENKRDDARAGEKQGKKGNAWFSCLPCLSL</sequence>
<reference evidence="2 3" key="1">
    <citation type="submission" date="2018-07" db="EMBL/GenBank/DDBJ databases">
        <title>The complete nuclear genome of the prasinophyte Chloropicon primus (CCMP1205).</title>
        <authorList>
            <person name="Pombert J.-F."/>
            <person name="Otis C."/>
            <person name="Turmel M."/>
            <person name="Lemieux C."/>
        </authorList>
    </citation>
    <scope>NUCLEOTIDE SEQUENCE [LARGE SCALE GENOMIC DNA]</scope>
    <source>
        <strain evidence="2 3">CCMP1205</strain>
    </source>
</reference>
<feature type="compositionally biased region" description="Basic and acidic residues" evidence="1">
    <location>
        <begin position="653"/>
        <end position="680"/>
    </location>
</feature>
<dbReference type="Proteomes" id="UP000316726">
    <property type="component" value="Chromosome 4"/>
</dbReference>
<feature type="region of interest" description="Disordered" evidence="1">
    <location>
        <begin position="288"/>
        <end position="330"/>
    </location>
</feature>
<feature type="region of interest" description="Disordered" evidence="1">
    <location>
        <begin position="134"/>
        <end position="153"/>
    </location>
</feature>
<name>A0A5B8MLT6_9CHLO</name>
<feature type="region of interest" description="Disordered" evidence="1">
    <location>
        <begin position="538"/>
        <end position="559"/>
    </location>
</feature>
<feature type="region of interest" description="Disordered" evidence="1">
    <location>
        <begin position="497"/>
        <end position="523"/>
    </location>
</feature>
<feature type="compositionally biased region" description="Polar residues" evidence="1">
    <location>
        <begin position="497"/>
        <end position="515"/>
    </location>
</feature>
<dbReference type="AlphaFoldDB" id="A0A5B8MLT6"/>
<evidence type="ECO:0000256" key="1">
    <source>
        <dbReference type="SAM" id="MobiDB-lite"/>
    </source>
</evidence>
<protein>
    <submittedName>
        <fullName evidence="2">Uncharacterized protein</fullName>
    </submittedName>
</protein>
<feature type="compositionally biased region" description="Basic and acidic residues" evidence="1">
    <location>
        <begin position="288"/>
        <end position="318"/>
    </location>
</feature>
<proteinExistence type="predicted"/>
<organism evidence="2 3">
    <name type="scientific">Chloropicon primus</name>
    <dbReference type="NCBI Taxonomy" id="1764295"/>
    <lineage>
        <taxon>Eukaryota</taxon>
        <taxon>Viridiplantae</taxon>
        <taxon>Chlorophyta</taxon>
        <taxon>Chloropicophyceae</taxon>
        <taxon>Chloropicales</taxon>
        <taxon>Chloropicaceae</taxon>
        <taxon>Chloropicon</taxon>
    </lineage>
</organism>
<feature type="region of interest" description="Disordered" evidence="1">
    <location>
        <begin position="245"/>
        <end position="272"/>
    </location>
</feature>
<feature type="compositionally biased region" description="Basic and acidic residues" evidence="1">
    <location>
        <begin position="262"/>
        <end position="272"/>
    </location>
</feature>